<dbReference type="AlphaFoldDB" id="A0A9X3N2U0"/>
<organism evidence="10 11">
    <name type="scientific">Solirubrobacter ginsenosidimutans</name>
    <dbReference type="NCBI Taxonomy" id="490573"/>
    <lineage>
        <taxon>Bacteria</taxon>
        <taxon>Bacillati</taxon>
        <taxon>Actinomycetota</taxon>
        <taxon>Thermoleophilia</taxon>
        <taxon>Solirubrobacterales</taxon>
        <taxon>Solirubrobacteraceae</taxon>
        <taxon>Solirubrobacter</taxon>
    </lineage>
</organism>
<feature type="domain" description="PPIase FKBP-type" evidence="9">
    <location>
        <begin position="108"/>
        <end position="197"/>
    </location>
</feature>
<feature type="chain" id="PRO_5040769197" description="Peptidyl-prolyl cis-trans isomerase" evidence="8">
    <location>
        <begin position="19"/>
        <end position="200"/>
    </location>
</feature>
<keyword evidence="3 5" id="KW-0697">Rotamase</keyword>
<evidence type="ECO:0000313" key="11">
    <source>
        <dbReference type="Proteomes" id="UP001149140"/>
    </source>
</evidence>
<evidence type="ECO:0000256" key="3">
    <source>
        <dbReference type="ARBA" id="ARBA00023110"/>
    </source>
</evidence>
<evidence type="ECO:0000256" key="2">
    <source>
        <dbReference type="ARBA" id="ARBA00006577"/>
    </source>
</evidence>
<evidence type="ECO:0000256" key="4">
    <source>
        <dbReference type="ARBA" id="ARBA00023235"/>
    </source>
</evidence>
<comment type="similarity">
    <text evidence="2 6">Belongs to the FKBP-type PPIase family.</text>
</comment>
<keyword evidence="11" id="KW-1185">Reference proteome</keyword>
<evidence type="ECO:0000256" key="6">
    <source>
        <dbReference type="RuleBase" id="RU003915"/>
    </source>
</evidence>
<dbReference type="EC" id="5.2.1.8" evidence="6"/>
<keyword evidence="8" id="KW-0732">Signal</keyword>
<feature type="signal peptide" evidence="8">
    <location>
        <begin position="1"/>
        <end position="18"/>
    </location>
</feature>
<dbReference type="Gene3D" id="3.10.50.40">
    <property type="match status" value="1"/>
</dbReference>
<dbReference type="PROSITE" id="PS50059">
    <property type="entry name" value="FKBP_PPIASE"/>
    <property type="match status" value="1"/>
</dbReference>
<dbReference type="FunFam" id="3.10.50.40:FF:000006">
    <property type="entry name" value="Peptidyl-prolyl cis-trans isomerase"/>
    <property type="match status" value="1"/>
</dbReference>
<dbReference type="EMBL" id="JAPDOD010000028">
    <property type="protein sequence ID" value="MDA0163808.1"/>
    <property type="molecule type" value="Genomic_DNA"/>
</dbReference>
<evidence type="ECO:0000256" key="8">
    <source>
        <dbReference type="SAM" id="SignalP"/>
    </source>
</evidence>
<gene>
    <name evidence="10" type="ORF">OM076_26290</name>
</gene>
<dbReference type="SUPFAM" id="SSF54534">
    <property type="entry name" value="FKBP-like"/>
    <property type="match status" value="1"/>
</dbReference>
<keyword evidence="4 5" id="KW-0413">Isomerase</keyword>
<dbReference type="InterPro" id="IPR001179">
    <property type="entry name" value="PPIase_FKBP_dom"/>
</dbReference>
<name>A0A9X3N2U0_9ACTN</name>
<comment type="caution">
    <text evidence="10">The sequence shown here is derived from an EMBL/GenBank/DDBJ whole genome shotgun (WGS) entry which is preliminary data.</text>
</comment>
<evidence type="ECO:0000256" key="1">
    <source>
        <dbReference type="ARBA" id="ARBA00000971"/>
    </source>
</evidence>
<comment type="catalytic activity">
    <reaction evidence="1 5 6">
        <text>[protein]-peptidylproline (omega=180) = [protein]-peptidylproline (omega=0)</text>
        <dbReference type="Rhea" id="RHEA:16237"/>
        <dbReference type="Rhea" id="RHEA-COMP:10747"/>
        <dbReference type="Rhea" id="RHEA-COMP:10748"/>
        <dbReference type="ChEBI" id="CHEBI:83833"/>
        <dbReference type="ChEBI" id="CHEBI:83834"/>
        <dbReference type="EC" id="5.2.1.8"/>
    </reaction>
</comment>
<proteinExistence type="inferred from homology"/>
<dbReference type="PANTHER" id="PTHR43811">
    <property type="entry name" value="FKBP-TYPE PEPTIDYL-PROLYL CIS-TRANS ISOMERASE FKPA"/>
    <property type="match status" value="1"/>
</dbReference>
<sequence>MRRYLLTLPLLLAVFAFAACGDDSSSSSESAAAPTETATEAPTEAPTEAATEAPTDAAGAIKEGDAGVKVSGKLGAEPKITVPKGGTAPTTLMIKDIKKGTGPKATAGQSVDMQYSGVLFQDGTKFDASWDRGGQPFTFTLGAGMVIPGWDQGIAGMQKGGRRLLIIPPELGYGAQGSGPIPPNAPLVFVVDLDAIKAPK</sequence>
<evidence type="ECO:0000259" key="9">
    <source>
        <dbReference type="PROSITE" id="PS50059"/>
    </source>
</evidence>
<evidence type="ECO:0000313" key="10">
    <source>
        <dbReference type="EMBL" id="MDA0163808.1"/>
    </source>
</evidence>
<dbReference type="InterPro" id="IPR046357">
    <property type="entry name" value="PPIase_dom_sf"/>
</dbReference>
<evidence type="ECO:0000256" key="5">
    <source>
        <dbReference type="PROSITE-ProRule" id="PRU00277"/>
    </source>
</evidence>
<dbReference type="PANTHER" id="PTHR43811:SF19">
    <property type="entry name" value="39 KDA FK506-BINDING NUCLEAR PROTEIN"/>
    <property type="match status" value="1"/>
</dbReference>
<feature type="region of interest" description="Disordered" evidence="7">
    <location>
        <begin position="25"/>
        <end position="62"/>
    </location>
</feature>
<evidence type="ECO:0000256" key="7">
    <source>
        <dbReference type="SAM" id="MobiDB-lite"/>
    </source>
</evidence>
<reference evidence="10" key="1">
    <citation type="submission" date="2022-10" db="EMBL/GenBank/DDBJ databases">
        <title>The WGS of Solirubrobacter ginsenosidimutans DSM 21036.</title>
        <authorList>
            <person name="Jiang Z."/>
        </authorList>
    </citation>
    <scope>NUCLEOTIDE SEQUENCE</scope>
    <source>
        <strain evidence="10">DSM 21036</strain>
    </source>
</reference>
<dbReference type="RefSeq" id="WP_270043057.1">
    <property type="nucleotide sequence ID" value="NZ_JAPDOD010000028.1"/>
</dbReference>
<feature type="compositionally biased region" description="Low complexity" evidence="7">
    <location>
        <begin position="25"/>
        <end position="58"/>
    </location>
</feature>
<dbReference type="GO" id="GO:0003755">
    <property type="term" value="F:peptidyl-prolyl cis-trans isomerase activity"/>
    <property type="evidence" value="ECO:0007669"/>
    <property type="project" value="UniProtKB-UniRule"/>
</dbReference>
<dbReference type="PROSITE" id="PS51257">
    <property type="entry name" value="PROKAR_LIPOPROTEIN"/>
    <property type="match status" value="1"/>
</dbReference>
<protein>
    <recommendedName>
        <fullName evidence="6">Peptidyl-prolyl cis-trans isomerase</fullName>
        <ecNumber evidence="6">5.2.1.8</ecNumber>
    </recommendedName>
</protein>
<accession>A0A9X3N2U0</accession>
<dbReference type="Proteomes" id="UP001149140">
    <property type="component" value="Unassembled WGS sequence"/>
</dbReference>
<dbReference type="Pfam" id="PF00254">
    <property type="entry name" value="FKBP_C"/>
    <property type="match status" value="1"/>
</dbReference>